<gene>
    <name evidence="4" type="ORF">Zmor_009628</name>
</gene>
<feature type="transmembrane region" description="Helical" evidence="2">
    <location>
        <begin position="310"/>
        <end position="327"/>
    </location>
</feature>
<dbReference type="PANTHER" id="PTHR11360:SF237">
    <property type="entry name" value="MONOCARBOXYLATE TRANSPORTER 12-B-LIKE PROTEIN"/>
    <property type="match status" value="1"/>
</dbReference>
<dbReference type="SUPFAM" id="SSF103473">
    <property type="entry name" value="MFS general substrate transporter"/>
    <property type="match status" value="1"/>
</dbReference>
<reference evidence="4" key="1">
    <citation type="journal article" date="2023" name="G3 (Bethesda)">
        <title>Whole genome assemblies of Zophobas morio and Tenebrio molitor.</title>
        <authorList>
            <person name="Kaur S."/>
            <person name="Stinson S.A."/>
            <person name="diCenzo G.C."/>
        </authorList>
    </citation>
    <scope>NUCLEOTIDE SEQUENCE</scope>
    <source>
        <strain evidence="4">QUZm001</strain>
    </source>
</reference>
<dbReference type="InterPro" id="IPR020846">
    <property type="entry name" value="MFS_dom"/>
</dbReference>
<organism evidence="4 5">
    <name type="scientific">Zophobas morio</name>
    <dbReference type="NCBI Taxonomy" id="2755281"/>
    <lineage>
        <taxon>Eukaryota</taxon>
        <taxon>Metazoa</taxon>
        <taxon>Ecdysozoa</taxon>
        <taxon>Arthropoda</taxon>
        <taxon>Hexapoda</taxon>
        <taxon>Insecta</taxon>
        <taxon>Pterygota</taxon>
        <taxon>Neoptera</taxon>
        <taxon>Endopterygota</taxon>
        <taxon>Coleoptera</taxon>
        <taxon>Polyphaga</taxon>
        <taxon>Cucujiformia</taxon>
        <taxon>Tenebrionidae</taxon>
        <taxon>Zophobas</taxon>
    </lineage>
</organism>
<dbReference type="AlphaFoldDB" id="A0AA38IPF1"/>
<proteinExistence type="predicted"/>
<dbReference type="FunFam" id="1.20.1250.20:FF:000404">
    <property type="entry name" value="Monocarboxylate transporter 6-like Protein"/>
    <property type="match status" value="1"/>
</dbReference>
<dbReference type="EMBL" id="JALNTZ010000003">
    <property type="protein sequence ID" value="KAJ3657851.1"/>
    <property type="molecule type" value="Genomic_DNA"/>
</dbReference>
<feature type="transmembrane region" description="Helical" evidence="2">
    <location>
        <begin position="280"/>
        <end position="298"/>
    </location>
</feature>
<feature type="transmembrane region" description="Helical" evidence="2">
    <location>
        <begin position="140"/>
        <end position="160"/>
    </location>
</feature>
<dbReference type="PANTHER" id="PTHR11360">
    <property type="entry name" value="MONOCARBOXYLATE TRANSPORTER"/>
    <property type="match status" value="1"/>
</dbReference>
<feature type="transmembrane region" description="Helical" evidence="2">
    <location>
        <begin position="12"/>
        <end position="40"/>
    </location>
</feature>
<dbReference type="Gene3D" id="1.20.1250.20">
    <property type="entry name" value="MFS general substrate transporter like domains"/>
    <property type="match status" value="1"/>
</dbReference>
<dbReference type="Pfam" id="PF07690">
    <property type="entry name" value="MFS_1"/>
    <property type="match status" value="1"/>
</dbReference>
<feature type="transmembrane region" description="Helical" evidence="2">
    <location>
        <begin position="398"/>
        <end position="419"/>
    </location>
</feature>
<dbReference type="CDD" id="cd17352">
    <property type="entry name" value="MFS_MCT_SLC16"/>
    <property type="match status" value="1"/>
</dbReference>
<dbReference type="PROSITE" id="PS50850">
    <property type="entry name" value="MFS"/>
    <property type="match status" value="1"/>
</dbReference>
<feature type="transmembrane region" description="Helical" evidence="2">
    <location>
        <begin position="78"/>
        <end position="97"/>
    </location>
</feature>
<evidence type="ECO:0000313" key="5">
    <source>
        <dbReference type="Proteomes" id="UP001168821"/>
    </source>
</evidence>
<feature type="transmembrane region" description="Helical" evidence="2">
    <location>
        <begin position="172"/>
        <end position="190"/>
    </location>
</feature>
<evidence type="ECO:0000256" key="1">
    <source>
        <dbReference type="ARBA" id="ARBA00004141"/>
    </source>
</evidence>
<keyword evidence="2" id="KW-0472">Membrane</keyword>
<dbReference type="InterPro" id="IPR036259">
    <property type="entry name" value="MFS_trans_sf"/>
</dbReference>
<evidence type="ECO:0000313" key="4">
    <source>
        <dbReference type="EMBL" id="KAJ3657851.1"/>
    </source>
</evidence>
<dbReference type="GO" id="GO:0016020">
    <property type="term" value="C:membrane"/>
    <property type="evidence" value="ECO:0007669"/>
    <property type="project" value="UniProtKB-SubCell"/>
</dbReference>
<dbReference type="GO" id="GO:0008028">
    <property type="term" value="F:monocarboxylic acid transmembrane transporter activity"/>
    <property type="evidence" value="ECO:0007669"/>
    <property type="project" value="TreeGrafter"/>
</dbReference>
<feature type="transmembrane region" description="Helical" evidence="2">
    <location>
        <begin position="103"/>
        <end position="119"/>
    </location>
</feature>
<dbReference type="Proteomes" id="UP001168821">
    <property type="component" value="Unassembled WGS sequence"/>
</dbReference>
<keyword evidence="2" id="KW-1133">Transmembrane helix</keyword>
<feature type="transmembrane region" description="Helical" evidence="2">
    <location>
        <begin position="248"/>
        <end position="268"/>
    </location>
</feature>
<feature type="domain" description="Major facilitator superfamily (MFS) profile" evidence="3">
    <location>
        <begin position="14"/>
        <end position="424"/>
    </location>
</feature>
<keyword evidence="5" id="KW-1185">Reference proteome</keyword>
<protein>
    <recommendedName>
        <fullName evidence="3">Major facilitator superfamily (MFS) profile domain-containing protein</fullName>
    </recommendedName>
</protein>
<comment type="subcellular location">
    <subcellularLocation>
        <location evidence="1">Membrane</location>
        <topology evidence="1">Multi-pass membrane protein</topology>
    </subcellularLocation>
</comment>
<sequence length="444" mass="48797">MTISSTPQPDGGYGWVIVFASALTNFITLSLIQCFGLILKDTFTELHLSAMEGALIINLNGAFGMLTGPITGVLQKVYGCRITAFGAALLLTTGMVLTSFSRSFLAIVGSYGIVTSLGMQMSESTQRLAINLYFKKKRSLVTGFVMTVAGFGPILIPQLIGILLKVYSTEEVILLYGGMCAHIFVAAALLQPVEWHVEGKGTREEKIELKELGSTDEEEKKSFCASVLETVARIFDLDLLKDPVFDNILAGLALASFAELNFTLLIPFILHDYDLTTDQIATFLSTLGVADMISRFLSPYVGNYFKKPSRLMFAYSLVILMIIKFTIILFDNYYVLLIIGFTLGMAKGIRKVYMWLVIPDYVSLEKLPSAAGMDMLARGCCILIGGPILGVLRDATGSYTICIIVMNCITITTILMWATEAIIKRFKRRNLEFESEVEGMSSGK</sequence>
<dbReference type="InterPro" id="IPR050327">
    <property type="entry name" value="Proton-linked_MCT"/>
</dbReference>
<name>A0AA38IPF1_9CUCU</name>
<feature type="transmembrane region" description="Helical" evidence="2">
    <location>
        <begin position="46"/>
        <end position="66"/>
    </location>
</feature>
<accession>A0AA38IPF1</accession>
<comment type="caution">
    <text evidence="4">The sequence shown here is derived from an EMBL/GenBank/DDBJ whole genome shotgun (WGS) entry which is preliminary data.</text>
</comment>
<keyword evidence="2" id="KW-0812">Transmembrane</keyword>
<dbReference type="InterPro" id="IPR011701">
    <property type="entry name" value="MFS"/>
</dbReference>
<evidence type="ECO:0000259" key="3">
    <source>
        <dbReference type="PROSITE" id="PS50850"/>
    </source>
</evidence>
<evidence type="ECO:0000256" key="2">
    <source>
        <dbReference type="SAM" id="Phobius"/>
    </source>
</evidence>